<dbReference type="SMART" id="SM00342">
    <property type="entry name" value="HTH_ARAC"/>
    <property type="match status" value="1"/>
</dbReference>
<dbReference type="EMBL" id="BAABID010000004">
    <property type="protein sequence ID" value="GAA4721138.1"/>
    <property type="molecule type" value="Genomic_DNA"/>
</dbReference>
<dbReference type="SUPFAM" id="SSF52317">
    <property type="entry name" value="Class I glutamine amidotransferase-like"/>
    <property type="match status" value="1"/>
</dbReference>
<evidence type="ECO:0000256" key="1">
    <source>
        <dbReference type="ARBA" id="ARBA00023015"/>
    </source>
</evidence>
<dbReference type="PANTHER" id="PTHR43130">
    <property type="entry name" value="ARAC-FAMILY TRANSCRIPTIONAL REGULATOR"/>
    <property type="match status" value="1"/>
</dbReference>
<gene>
    <name evidence="6" type="ORF">GCM10023216_07790</name>
</gene>
<dbReference type="PROSITE" id="PS01124">
    <property type="entry name" value="HTH_ARAC_FAMILY_2"/>
    <property type="match status" value="1"/>
</dbReference>
<dbReference type="InterPro" id="IPR018062">
    <property type="entry name" value="HTH_AraC-typ_CS"/>
</dbReference>
<keyword evidence="4" id="KW-0472">Membrane</keyword>
<dbReference type="InterPro" id="IPR052158">
    <property type="entry name" value="INH-QAR"/>
</dbReference>
<dbReference type="Pfam" id="PF01965">
    <property type="entry name" value="DJ-1_PfpI"/>
    <property type="match status" value="1"/>
</dbReference>
<dbReference type="CDD" id="cd03137">
    <property type="entry name" value="GATase1_AraC_1"/>
    <property type="match status" value="1"/>
</dbReference>
<feature type="domain" description="HTH araC/xylS-type" evidence="5">
    <location>
        <begin position="233"/>
        <end position="331"/>
    </location>
</feature>
<evidence type="ECO:0000256" key="3">
    <source>
        <dbReference type="ARBA" id="ARBA00023163"/>
    </source>
</evidence>
<evidence type="ECO:0000259" key="5">
    <source>
        <dbReference type="PROSITE" id="PS01124"/>
    </source>
</evidence>
<dbReference type="Pfam" id="PF12833">
    <property type="entry name" value="HTH_18"/>
    <property type="match status" value="1"/>
</dbReference>
<keyword evidence="1" id="KW-0805">Transcription regulation</keyword>
<keyword evidence="7" id="KW-1185">Reference proteome</keyword>
<protein>
    <submittedName>
        <fullName evidence="6">Helix-turn-helix domain-containing protein</fullName>
    </submittedName>
</protein>
<name>A0ABP8Y6C4_9MICO</name>
<sequence length="341" mass="36155">MPCFIDILPSVCQAVPMIEKVAAVVVPGVAPFEMGIAYEVFGIDRRDTGGPTFEFTLCTPVPGSVPTKGGFALQVDAGLEATEDADVVVVVAYDVLSGDGVPEVPPSYLDALCRAHARGAWILSLCSGAFVLAAAGLLAGRRCTTHWMFADRLAALVPDADVDPDVLYVADRRVLTSAGTAAGIDAALHLVRTELGGEAARAVARRMIVPPQRDGGQAQFVLDPVPEAADSLAPLLAWVRTHLAEPHTVPSLARRAMLSERTFARRFAAETGTTPAAWIARQRVARAQELLETTAASIDEIADTVGFGTAAVLRHHFTRVLGTSPTAYRRRFGDRVPAVVP</sequence>
<accession>A0ABP8Y6C4</accession>
<dbReference type="InterPro" id="IPR002818">
    <property type="entry name" value="DJ-1/PfpI"/>
</dbReference>
<evidence type="ECO:0000313" key="7">
    <source>
        <dbReference type="Proteomes" id="UP001500956"/>
    </source>
</evidence>
<dbReference type="InterPro" id="IPR029062">
    <property type="entry name" value="Class_I_gatase-like"/>
</dbReference>
<feature type="transmembrane region" description="Helical" evidence="4">
    <location>
        <begin position="119"/>
        <end position="139"/>
    </location>
</feature>
<keyword evidence="4" id="KW-0812">Transmembrane</keyword>
<evidence type="ECO:0000313" key="6">
    <source>
        <dbReference type="EMBL" id="GAA4721138.1"/>
    </source>
</evidence>
<dbReference type="PANTHER" id="PTHR43130:SF3">
    <property type="entry name" value="HTH-TYPE TRANSCRIPTIONAL REGULATOR RV1931C"/>
    <property type="match status" value="1"/>
</dbReference>
<comment type="caution">
    <text evidence="6">The sequence shown here is derived from an EMBL/GenBank/DDBJ whole genome shotgun (WGS) entry which is preliminary data.</text>
</comment>
<proteinExistence type="predicted"/>
<reference evidence="7" key="1">
    <citation type="journal article" date="2019" name="Int. J. Syst. Evol. Microbiol.">
        <title>The Global Catalogue of Microorganisms (GCM) 10K type strain sequencing project: providing services to taxonomists for standard genome sequencing and annotation.</title>
        <authorList>
            <consortium name="The Broad Institute Genomics Platform"/>
            <consortium name="The Broad Institute Genome Sequencing Center for Infectious Disease"/>
            <person name="Wu L."/>
            <person name="Ma J."/>
        </authorList>
    </citation>
    <scope>NUCLEOTIDE SEQUENCE [LARGE SCALE GENOMIC DNA]</scope>
    <source>
        <strain evidence="7">JCM 18063</strain>
    </source>
</reference>
<dbReference type="SUPFAM" id="SSF46689">
    <property type="entry name" value="Homeodomain-like"/>
    <property type="match status" value="2"/>
</dbReference>
<dbReference type="InterPro" id="IPR018060">
    <property type="entry name" value="HTH_AraC"/>
</dbReference>
<dbReference type="InterPro" id="IPR009057">
    <property type="entry name" value="Homeodomain-like_sf"/>
</dbReference>
<keyword evidence="4" id="KW-1133">Transmembrane helix</keyword>
<dbReference type="Gene3D" id="1.10.10.60">
    <property type="entry name" value="Homeodomain-like"/>
    <property type="match status" value="1"/>
</dbReference>
<dbReference type="Gene3D" id="3.40.50.880">
    <property type="match status" value="1"/>
</dbReference>
<evidence type="ECO:0000256" key="4">
    <source>
        <dbReference type="SAM" id="Phobius"/>
    </source>
</evidence>
<keyword evidence="3" id="KW-0804">Transcription</keyword>
<keyword evidence="2" id="KW-0238">DNA-binding</keyword>
<evidence type="ECO:0000256" key="2">
    <source>
        <dbReference type="ARBA" id="ARBA00023125"/>
    </source>
</evidence>
<dbReference type="PROSITE" id="PS00041">
    <property type="entry name" value="HTH_ARAC_FAMILY_1"/>
    <property type="match status" value="1"/>
</dbReference>
<dbReference type="Proteomes" id="UP001500956">
    <property type="component" value="Unassembled WGS sequence"/>
</dbReference>
<organism evidence="6 7">
    <name type="scientific">Isoptericola chiayiensis</name>
    <dbReference type="NCBI Taxonomy" id="579446"/>
    <lineage>
        <taxon>Bacteria</taxon>
        <taxon>Bacillati</taxon>
        <taxon>Actinomycetota</taxon>
        <taxon>Actinomycetes</taxon>
        <taxon>Micrococcales</taxon>
        <taxon>Promicromonosporaceae</taxon>
        <taxon>Isoptericola</taxon>
    </lineage>
</organism>